<dbReference type="AlphaFoldDB" id="A0AAD4LBV7"/>
<proteinExistence type="predicted"/>
<feature type="domain" description="DUF6699" evidence="2">
    <location>
        <begin position="124"/>
        <end position="252"/>
    </location>
</feature>
<reference evidence="3" key="1">
    <citation type="submission" date="2022-01" db="EMBL/GenBank/DDBJ databases">
        <title>Comparative genomics reveals a dynamic genome evolution in the ectomycorrhizal milk-cap (Lactarius) mushrooms.</title>
        <authorList>
            <consortium name="DOE Joint Genome Institute"/>
            <person name="Lebreton A."/>
            <person name="Tang N."/>
            <person name="Kuo A."/>
            <person name="LaButti K."/>
            <person name="Drula E."/>
            <person name="Barry K."/>
            <person name="Clum A."/>
            <person name="Lipzen A."/>
            <person name="Mousain D."/>
            <person name="Ng V."/>
            <person name="Wang R."/>
            <person name="Wang X."/>
            <person name="Dai Y."/>
            <person name="Henrissat B."/>
            <person name="Grigoriev I.V."/>
            <person name="Guerin-Laguette A."/>
            <person name="Yu F."/>
            <person name="Martin F.M."/>
        </authorList>
    </citation>
    <scope>NUCLEOTIDE SEQUENCE</scope>
    <source>
        <strain evidence="3">QP</strain>
    </source>
</reference>
<dbReference type="InterPro" id="IPR046522">
    <property type="entry name" value="DUF6699"/>
</dbReference>
<dbReference type="Proteomes" id="UP001201163">
    <property type="component" value="Unassembled WGS sequence"/>
</dbReference>
<feature type="region of interest" description="Disordered" evidence="1">
    <location>
        <begin position="46"/>
        <end position="67"/>
    </location>
</feature>
<organism evidence="3 4">
    <name type="scientific">Lactarius akahatsu</name>
    <dbReference type="NCBI Taxonomy" id="416441"/>
    <lineage>
        <taxon>Eukaryota</taxon>
        <taxon>Fungi</taxon>
        <taxon>Dikarya</taxon>
        <taxon>Basidiomycota</taxon>
        <taxon>Agaricomycotina</taxon>
        <taxon>Agaricomycetes</taxon>
        <taxon>Russulales</taxon>
        <taxon>Russulaceae</taxon>
        <taxon>Lactarius</taxon>
    </lineage>
</organism>
<name>A0AAD4LBV7_9AGAM</name>
<evidence type="ECO:0000259" key="2">
    <source>
        <dbReference type="Pfam" id="PF20415"/>
    </source>
</evidence>
<comment type="caution">
    <text evidence="3">The sequence shown here is derived from an EMBL/GenBank/DDBJ whole genome shotgun (WGS) entry which is preliminary data.</text>
</comment>
<keyword evidence="4" id="KW-1185">Reference proteome</keyword>
<accession>A0AAD4LBV7</accession>
<dbReference type="Pfam" id="PF20415">
    <property type="entry name" value="DUF6699"/>
    <property type="match status" value="1"/>
</dbReference>
<gene>
    <name evidence="3" type="ORF">EDB92DRAFT_1804448</name>
</gene>
<sequence>MPSSRSSKHHTPSYVSSPAWSMNTLTGTSASGASGSGGVPLPVTPVLNPVGLPSPPGSAGRPTQSGYIYASQFPTTPGAPHMNTVPLPGSQHTLPTPPVSPERSRYAAVLSELLVYTGHRPAKLNYNAVQPPSAACLHPSCNPHMLNEPAISTRAPCLVLEIPGVSGGAFYASSAGGHHAVSVREVLYALHAKLSERAGQADFNQLPSDSHRRAASASFNMRNAVAPDPAGLRRSDLLGGRTTFAGLQRAANGADVWLVHFI</sequence>
<protein>
    <recommendedName>
        <fullName evidence="2">DUF6699 domain-containing protein</fullName>
    </recommendedName>
</protein>
<evidence type="ECO:0000256" key="1">
    <source>
        <dbReference type="SAM" id="MobiDB-lite"/>
    </source>
</evidence>
<evidence type="ECO:0000313" key="3">
    <source>
        <dbReference type="EMBL" id="KAH8982507.1"/>
    </source>
</evidence>
<evidence type="ECO:0000313" key="4">
    <source>
        <dbReference type="Proteomes" id="UP001201163"/>
    </source>
</evidence>
<dbReference type="EMBL" id="JAKELL010000099">
    <property type="protein sequence ID" value="KAH8982507.1"/>
    <property type="molecule type" value="Genomic_DNA"/>
</dbReference>